<gene>
    <name evidence="1" type="ORF">THASP1DRAFT_24481</name>
</gene>
<feature type="non-terminal residue" evidence="1">
    <location>
        <position position="256"/>
    </location>
</feature>
<keyword evidence="2" id="KW-1185">Reference proteome</keyword>
<name>A0A4P9XN48_9FUNG</name>
<dbReference type="AlphaFoldDB" id="A0A4P9XN48"/>
<sequence>MTALKATTMDTLPVELQRRIVSSLWRDLYRRTYGRGDVEDQWLFWAARQLRFRKQVASDEALPPVTPDMLNSLDAQTWLCFVRGRALTERNWRAGVATRSVVFLEGRMYSATGINYMRPHFTYGTVVVRPHRLGIAAAEEAWQISQDAASCDRGNVTHGTLIDLDYAQDGSTLYRTVPSNDEFVVLTKRFPAGSKYSKASMQGVDNEAIDLRGGWLLVRQGYINIDVTNPSPHTHLIFDLYRGRLAAAITLHGTSN</sequence>
<dbReference type="EMBL" id="KZ992730">
    <property type="protein sequence ID" value="RKP07367.1"/>
    <property type="molecule type" value="Genomic_DNA"/>
</dbReference>
<evidence type="ECO:0000313" key="2">
    <source>
        <dbReference type="Proteomes" id="UP000271241"/>
    </source>
</evidence>
<proteinExistence type="predicted"/>
<protein>
    <submittedName>
        <fullName evidence="1">Uncharacterized protein</fullName>
    </submittedName>
</protein>
<dbReference type="Proteomes" id="UP000271241">
    <property type="component" value="Unassembled WGS sequence"/>
</dbReference>
<evidence type="ECO:0000313" key="1">
    <source>
        <dbReference type="EMBL" id="RKP07367.1"/>
    </source>
</evidence>
<accession>A0A4P9XN48</accession>
<organism evidence="1 2">
    <name type="scientific">Thamnocephalis sphaerospora</name>
    <dbReference type="NCBI Taxonomy" id="78915"/>
    <lineage>
        <taxon>Eukaryota</taxon>
        <taxon>Fungi</taxon>
        <taxon>Fungi incertae sedis</taxon>
        <taxon>Zoopagomycota</taxon>
        <taxon>Zoopagomycotina</taxon>
        <taxon>Zoopagomycetes</taxon>
        <taxon>Zoopagales</taxon>
        <taxon>Sigmoideomycetaceae</taxon>
        <taxon>Thamnocephalis</taxon>
    </lineage>
</organism>
<reference evidence="2" key="1">
    <citation type="journal article" date="2018" name="Nat. Microbiol.">
        <title>Leveraging single-cell genomics to expand the fungal tree of life.</title>
        <authorList>
            <person name="Ahrendt S.R."/>
            <person name="Quandt C.A."/>
            <person name="Ciobanu D."/>
            <person name="Clum A."/>
            <person name="Salamov A."/>
            <person name="Andreopoulos B."/>
            <person name="Cheng J.F."/>
            <person name="Woyke T."/>
            <person name="Pelin A."/>
            <person name="Henrissat B."/>
            <person name="Reynolds N.K."/>
            <person name="Benny G.L."/>
            <person name="Smith M.E."/>
            <person name="James T.Y."/>
            <person name="Grigoriev I.V."/>
        </authorList>
    </citation>
    <scope>NUCLEOTIDE SEQUENCE [LARGE SCALE GENOMIC DNA]</scope>
    <source>
        <strain evidence="2">RSA 1356</strain>
    </source>
</reference>